<dbReference type="Proteomes" id="UP001165289">
    <property type="component" value="Unassembled WGS sequence"/>
</dbReference>
<dbReference type="Pfam" id="PF14623">
    <property type="entry name" value="Vint"/>
    <property type="match status" value="1"/>
</dbReference>
<organism evidence="2 3">
    <name type="scientific">Oopsacas minuta</name>
    <dbReference type="NCBI Taxonomy" id="111878"/>
    <lineage>
        <taxon>Eukaryota</taxon>
        <taxon>Metazoa</taxon>
        <taxon>Porifera</taxon>
        <taxon>Hexactinellida</taxon>
        <taxon>Hexasterophora</taxon>
        <taxon>Lyssacinosida</taxon>
        <taxon>Leucopsacidae</taxon>
        <taxon>Oopsacas</taxon>
    </lineage>
</organism>
<dbReference type="InterPro" id="IPR051266">
    <property type="entry name" value="CLCR"/>
</dbReference>
<sequence length="665" mass="73060">MATKDAGEVKSKSSPMGSTVVSLEVSAHQQEGQQNLVMVSIKPGDCDDRAPCDICCVVDVSGSMGSEAKTKNDKGDVESHGLTLLDIVKHAVKTVVMCMEPKDRLSLVVYDSQPKKIFGLKKMDKSGKDFAIKKIDDLDPLASTNLWGGLEMGLDVMREESRKEANRSVFLLTDGLPNVIPPRGHIPMLKKYKDNHGLSCSIGTFGFGYQLDSQLLHDLAVEGNGMYAFIPDSSFVGTTFVNAMSNSLSTIARNIELSIETGKGTTIVTDENGEEIGGGHPCTPTTWGAKVSLGPLLFGQERNVLFHVRVPEEVTENMLNVTIEYTDYNGKSNKLNAELKLSQEVPASVMIQYLRTTFVNSTQQAIKQSATDLKTSQKTIQDLSREISTSEVKSDKFVGDLLKDVTEQTTEALSRSDWCNKWGVHYLLSLKRAHLMQQCTNFKDPGLQHYGGNLFEKLRDSADEIFIKIPPPKPKMVPTTAVSAPLTSMSRYHNRGAPCFSGDSLVLLHDDSLKLVSQLIKGDIIKTPTSTGKIACVVKTHCSDGKTSLVGLNGLKITPWHPVRVDGMWHYPCELSEPVETDCDAVYSFMLESSDEEIIIVNGLECATLGHRYTGDVIGHPYFGSNKVRDDLTRMRGWENGCVELSDRNCLVKDMTTGLVTSLFQ</sequence>
<dbReference type="EMBL" id="JAKMXF010000011">
    <property type="protein sequence ID" value="KAI6661511.1"/>
    <property type="molecule type" value="Genomic_DNA"/>
</dbReference>
<dbReference type="PANTHER" id="PTHR10579">
    <property type="entry name" value="CALCIUM-ACTIVATED CHLORIDE CHANNEL REGULATOR"/>
    <property type="match status" value="1"/>
</dbReference>
<reference evidence="2 3" key="1">
    <citation type="journal article" date="2023" name="BMC Biol.">
        <title>The compact genome of the sponge Oopsacas minuta (Hexactinellida) is lacking key metazoan core genes.</title>
        <authorList>
            <person name="Santini S."/>
            <person name="Schenkelaars Q."/>
            <person name="Jourda C."/>
            <person name="Duchesne M."/>
            <person name="Belahbib H."/>
            <person name="Rocher C."/>
            <person name="Selva M."/>
            <person name="Riesgo A."/>
            <person name="Vervoort M."/>
            <person name="Leys S.P."/>
            <person name="Kodjabachian L."/>
            <person name="Le Bivic A."/>
            <person name="Borchiellini C."/>
            <person name="Claverie J.M."/>
            <person name="Renard E."/>
        </authorList>
    </citation>
    <scope>NUCLEOTIDE SEQUENCE [LARGE SCALE GENOMIC DNA]</scope>
    <source>
        <strain evidence="2">SPO-2</strain>
    </source>
</reference>
<dbReference type="Gene3D" id="3.40.50.410">
    <property type="entry name" value="von Willebrand factor, type A domain"/>
    <property type="match status" value="1"/>
</dbReference>
<comment type="caution">
    <text evidence="2">The sequence shown here is derived from an EMBL/GenBank/DDBJ whole genome shotgun (WGS) entry which is preliminary data.</text>
</comment>
<evidence type="ECO:0000313" key="3">
    <source>
        <dbReference type="Proteomes" id="UP001165289"/>
    </source>
</evidence>
<dbReference type="InterPro" id="IPR036465">
    <property type="entry name" value="vWFA_dom_sf"/>
</dbReference>
<dbReference type="PROSITE" id="PS50234">
    <property type="entry name" value="VWFA"/>
    <property type="match status" value="1"/>
</dbReference>
<dbReference type="SUPFAM" id="SSF51294">
    <property type="entry name" value="Hedgehog/intein (Hint) domain"/>
    <property type="match status" value="1"/>
</dbReference>
<gene>
    <name evidence="2" type="ORF">LOD99_13384</name>
</gene>
<dbReference type="Pfam" id="PF14624">
    <property type="entry name" value="Vwaint"/>
    <property type="match status" value="1"/>
</dbReference>
<accession>A0AAV7KQZ4</accession>
<dbReference type="InterPro" id="IPR036844">
    <property type="entry name" value="Hint_dom_sf"/>
</dbReference>
<dbReference type="InterPro" id="IPR039510">
    <property type="entry name" value="Vint_dom"/>
</dbReference>
<name>A0AAV7KQZ4_9METZ</name>
<dbReference type="InterPro" id="IPR002035">
    <property type="entry name" value="VWF_A"/>
</dbReference>
<feature type="domain" description="VWFA" evidence="1">
    <location>
        <begin position="53"/>
        <end position="251"/>
    </location>
</feature>
<dbReference type="SMART" id="SM00327">
    <property type="entry name" value="VWA"/>
    <property type="match status" value="1"/>
</dbReference>
<dbReference type="PANTHER" id="PTHR10579:SF43">
    <property type="entry name" value="ZINC FINGER (C3HC4-TYPE RING FINGER) FAMILY PROTEIN"/>
    <property type="match status" value="1"/>
</dbReference>
<dbReference type="InterPro" id="IPR032838">
    <property type="entry name" value="Vwaint_dom"/>
</dbReference>
<proteinExistence type="predicted"/>
<protein>
    <submittedName>
        <fullName evidence="2">von willebrand factor type A domain protein</fullName>
    </submittedName>
</protein>
<evidence type="ECO:0000259" key="1">
    <source>
        <dbReference type="PROSITE" id="PS50234"/>
    </source>
</evidence>
<dbReference type="Pfam" id="PF13519">
    <property type="entry name" value="VWA_2"/>
    <property type="match status" value="1"/>
</dbReference>
<dbReference type="SUPFAM" id="SSF53300">
    <property type="entry name" value="vWA-like"/>
    <property type="match status" value="1"/>
</dbReference>
<keyword evidence="3" id="KW-1185">Reference proteome</keyword>
<evidence type="ECO:0000313" key="2">
    <source>
        <dbReference type="EMBL" id="KAI6661511.1"/>
    </source>
</evidence>
<dbReference type="AlphaFoldDB" id="A0AAV7KQZ4"/>